<evidence type="ECO:0000256" key="4">
    <source>
        <dbReference type="ARBA" id="ARBA00023315"/>
    </source>
</evidence>
<reference evidence="7 8" key="1">
    <citation type="submission" date="2015-04" db="EMBL/GenBank/DDBJ databases">
        <title>The complete genome sequence of the rumen methanogen Methanobrevibacter millerae SM9.</title>
        <authorList>
            <person name="Leahy S.C."/>
            <person name="Kelly W.J."/>
            <person name="Pacheco D.M."/>
            <person name="Li D."/>
            <person name="Altermann E."/>
            <person name="Attwood G.T."/>
        </authorList>
    </citation>
    <scope>NUCLEOTIDE SEQUENCE [LARGE SCALE GENOMIC DNA]</scope>
    <source>
        <strain evidence="7 8">SM9</strain>
    </source>
</reference>
<dbReference type="InterPro" id="IPR000182">
    <property type="entry name" value="GNAT_dom"/>
</dbReference>
<dbReference type="EMBL" id="CP011266">
    <property type="protein sequence ID" value="ALT69278.1"/>
    <property type="molecule type" value="Genomic_DNA"/>
</dbReference>
<dbReference type="SUPFAM" id="SSF55729">
    <property type="entry name" value="Acyl-CoA N-acyltransferases (Nat)"/>
    <property type="match status" value="1"/>
</dbReference>
<dbReference type="Proteomes" id="UP000067738">
    <property type="component" value="Chromosome"/>
</dbReference>
<dbReference type="AlphaFoldDB" id="A0A0U2L699"/>
<name>A0A0U2L699_9EURY</name>
<evidence type="ECO:0000259" key="6">
    <source>
        <dbReference type="PROSITE" id="PS51186"/>
    </source>
</evidence>
<evidence type="ECO:0000313" key="7">
    <source>
        <dbReference type="EMBL" id="ALT69278.1"/>
    </source>
</evidence>
<dbReference type="PROSITE" id="PS51186">
    <property type="entry name" value="GNAT"/>
    <property type="match status" value="1"/>
</dbReference>
<dbReference type="OrthoDB" id="106308at2157"/>
<evidence type="ECO:0000256" key="1">
    <source>
        <dbReference type="ARBA" id="ARBA00022491"/>
    </source>
</evidence>
<dbReference type="Gene3D" id="3.40.630.30">
    <property type="match status" value="1"/>
</dbReference>
<sequence>MTNDIEQIDYNIIKLTKEHELSSFHCGLNDMDNFLKDDALNQQEDNINTTYLLIHENKIIGFFSLLADSINIKDIPKEYECSYKSFPAIKIGRLAIHEDYQKKGIGTKILDNICSEIKNISLKIGVKFITVDAYCKVRKFYYDNAFQHIKIERPEKLKRTAERNQKTTITLYKDLKRI</sequence>
<feature type="domain" description="N-acetyltransferase" evidence="6">
    <location>
        <begin position="1"/>
        <end position="176"/>
    </location>
</feature>
<dbReference type="PATRIC" id="fig|230361.4.peg.1545"/>
<evidence type="ECO:0000256" key="2">
    <source>
        <dbReference type="ARBA" id="ARBA00022649"/>
    </source>
</evidence>
<dbReference type="PANTHER" id="PTHR36449:SF1">
    <property type="entry name" value="ACETYLTRANSFERASE"/>
    <property type="match status" value="1"/>
</dbReference>
<keyword evidence="3 7" id="KW-0808">Transferase</keyword>
<proteinExistence type="predicted"/>
<dbReference type="InterPro" id="IPR016181">
    <property type="entry name" value="Acyl_CoA_acyltransferase"/>
</dbReference>
<organism evidence="7 8">
    <name type="scientific">Methanobrevibacter millerae</name>
    <dbReference type="NCBI Taxonomy" id="230361"/>
    <lineage>
        <taxon>Archaea</taxon>
        <taxon>Methanobacteriati</taxon>
        <taxon>Methanobacteriota</taxon>
        <taxon>Methanomada group</taxon>
        <taxon>Methanobacteria</taxon>
        <taxon>Methanobacteriales</taxon>
        <taxon>Methanobacteriaceae</taxon>
        <taxon>Methanobrevibacter</taxon>
    </lineage>
</organism>
<evidence type="ECO:0000256" key="5">
    <source>
        <dbReference type="ARBA" id="ARBA00049880"/>
    </source>
</evidence>
<dbReference type="PANTHER" id="PTHR36449">
    <property type="entry name" value="ACETYLTRANSFERASE-RELATED"/>
    <property type="match status" value="1"/>
</dbReference>
<keyword evidence="4" id="KW-0012">Acyltransferase</keyword>
<dbReference type="GO" id="GO:0016747">
    <property type="term" value="F:acyltransferase activity, transferring groups other than amino-acyl groups"/>
    <property type="evidence" value="ECO:0007669"/>
    <property type="project" value="InterPro"/>
</dbReference>
<keyword evidence="8" id="KW-1185">Reference proteome</keyword>
<dbReference type="KEGG" id="mmil:sm9_1498"/>
<comment type="catalytic activity">
    <reaction evidence="5">
        <text>glycyl-tRNA(Gly) + acetyl-CoA = N-acetylglycyl-tRNA(Gly) + CoA + H(+)</text>
        <dbReference type="Rhea" id="RHEA:81867"/>
        <dbReference type="Rhea" id="RHEA-COMP:9683"/>
        <dbReference type="Rhea" id="RHEA-COMP:19766"/>
        <dbReference type="ChEBI" id="CHEBI:15378"/>
        <dbReference type="ChEBI" id="CHEBI:57287"/>
        <dbReference type="ChEBI" id="CHEBI:57288"/>
        <dbReference type="ChEBI" id="CHEBI:78522"/>
        <dbReference type="ChEBI" id="CHEBI:232036"/>
    </reaction>
</comment>
<protein>
    <submittedName>
        <fullName evidence="7">Acetyltransferase GNAT family</fullName>
    </submittedName>
</protein>
<evidence type="ECO:0000313" key="8">
    <source>
        <dbReference type="Proteomes" id="UP000067738"/>
    </source>
</evidence>
<keyword evidence="1" id="KW-0678">Repressor</keyword>
<evidence type="ECO:0000256" key="3">
    <source>
        <dbReference type="ARBA" id="ARBA00022679"/>
    </source>
</evidence>
<keyword evidence="2" id="KW-1277">Toxin-antitoxin system</keyword>
<dbReference type="Pfam" id="PF13673">
    <property type="entry name" value="Acetyltransf_10"/>
    <property type="match status" value="1"/>
</dbReference>
<dbReference type="GeneID" id="26736440"/>
<gene>
    <name evidence="7" type="ORF">sm9_1498</name>
</gene>
<dbReference type="RefSeq" id="WP_058739515.1">
    <property type="nucleotide sequence ID" value="NZ_CP011266.1"/>
</dbReference>
<accession>A0A0U2L699</accession>
<dbReference type="CDD" id="cd04301">
    <property type="entry name" value="NAT_SF"/>
    <property type="match status" value="1"/>
</dbReference>